<sequence length="191" mass="20457">MSSSTSTSDINASDALYLFESLRYSTTPIVVNVASIAQARGPGTKPNTICKRLGGIKKKYGLNIVCTTVGGGDGVNVSTGASTGTGTAAVTHSSNGSGTVKVSRNKKANKKTSTTTTTTTADTNKIHHKVQSGRITKRAIARRRMEGKDHQYGDNHNHNEDENDNDNDEEGMQVKKEYFGDDDEELFVEGI</sequence>
<dbReference type="OrthoDB" id="4151761at2759"/>
<organism evidence="2 3">
    <name type="scientific">Phaeomoniella chlamydospora</name>
    <name type="common">Phaeoacremonium chlamydosporum</name>
    <dbReference type="NCBI Taxonomy" id="158046"/>
    <lineage>
        <taxon>Eukaryota</taxon>
        <taxon>Fungi</taxon>
        <taxon>Dikarya</taxon>
        <taxon>Ascomycota</taxon>
        <taxon>Pezizomycotina</taxon>
        <taxon>Eurotiomycetes</taxon>
        <taxon>Chaetothyriomycetidae</taxon>
        <taxon>Phaeomoniellales</taxon>
        <taxon>Phaeomoniellaceae</taxon>
        <taxon>Phaeomoniella</taxon>
    </lineage>
</organism>
<reference evidence="2 3" key="2">
    <citation type="submission" date="2015-05" db="EMBL/GenBank/DDBJ databases">
        <authorList>
            <person name="Morales-Cruz A."/>
            <person name="Amrine K.C."/>
            <person name="Cantu D."/>
        </authorList>
    </citation>
    <scope>NUCLEOTIDE SEQUENCE [LARGE SCALE GENOMIC DNA]</scope>
    <source>
        <strain evidence="2">UCRPC4</strain>
    </source>
</reference>
<protein>
    <submittedName>
        <fullName evidence="2">Uncharacterized protein</fullName>
    </submittedName>
</protein>
<gene>
    <name evidence="2" type="ORF">UCRPC4_g05383</name>
</gene>
<keyword evidence="3" id="KW-1185">Reference proteome</keyword>
<comment type="caution">
    <text evidence="2">The sequence shown here is derived from an EMBL/GenBank/DDBJ whole genome shotgun (WGS) entry which is preliminary data.</text>
</comment>
<feature type="region of interest" description="Disordered" evidence="1">
    <location>
        <begin position="146"/>
        <end position="183"/>
    </location>
</feature>
<feature type="compositionally biased region" description="Low complexity" evidence="1">
    <location>
        <begin position="85"/>
        <end position="94"/>
    </location>
</feature>
<feature type="region of interest" description="Disordered" evidence="1">
    <location>
        <begin position="85"/>
        <end position="120"/>
    </location>
</feature>
<evidence type="ECO:0000256" key="1">
    <source>
        <dbReference type="SAM" id="MobiDB-lite"/>
    </source>
</evidence>
<dbReference type="EMBL" id="LCWF01000137">
    <property type="protein sequence ID" value="KKY17750.1"/>
    <property type="molecule type" value="Genomic_DNA"/>
</dbReference>
<name>A0A0G2GLG7_PHACM</name>
<dbReference type="AlphaFoldDB" id="A0A0G2GLG7"/>
<feature type="compositionally biased region" description="Low complexity" evidence="1">
    <location>
        <begin position="111"/>
        <end position="120"/>
    </location>
</feature>
<reference evidence="2 3" key="1">
    <citation type="submission" date="2015-05" db="EMBL/GenBank/DDBJ databases">
        <title>Distinctive expansion of gene families associated with plant cell wall degradation and secondary metabolism in the genomes of grapevine trunk pathogens.</title>
        <authorList>
            <person name="Lawrence D.P."/>
            <person name="Travadon R."/>
            <person name="Rolshausen P.E."/>
            <person name="Baumgartner K."/>
        </authorList>
    </citation>
    <scope>NUCLEOTIDE SEQUENCE [LARGE SCALE GENOMIC DNA]</scope>
    <source>
        <strain evidence="2">UCRPC4</strain>
    </source>
</reference>
<feature type="compositionally biased region" description="Acidic residues" evidence="1">
    <location>
        <begin position="161"/>
        <end position="171"/>
    </location>
</feature>
<feature type="compositionally biased region" description="Basic and acidic residues" evidence="1">
    <location>
        <begin position="146"/>
        <end position="160"/>
    </location>
</feature>
<evidence type="ECO:0000313" key="3">
    <source>
        <dbReference type="Proteomes" id="UP000053317"/>
    </source>
</evidence>
<evidence type="ECO:0000313" key="2">
    <source>
        <dbReference type="EMBL" id="KKY17750.1"/>
    </source>
</evidence>
<proteinExistence type="predicted"/>
<dbReference type="Proteomes" id="UP000053317">
    <property type="component" value="Unassembled WGS sequence"/>
</dbReference>
<accession>A0A0G2GLG7</accession>